<keyword evidence="5" id="KW-0479">Metal-binding</keyword>
<dbReference type="InterPro" id="IPR050092">
    <property type="entry name" value="RNase_H"/>
</dbReference>
<keyword evidence="4" id="KW-0540">Nuclease</keyword>
<keyword evidence="11" id="KW-1185">Reference proteome</keyword>
<evidence type="ECO:0000256" key="7">
    <source>
        <dbReference type="ARBA" id="ARBA00022801"/>
    </source>
</evidence>
<feature type="region of interest" description="Disordered" evidence="8">
    <location>
        <begin position="245"/>
        <end position="268"/>
    </location>
</feature>
<dbReference type="InterPro" id="IPR002156">
    <property type="entry name" value="RNaseH_domain"/>
</dbReference>
<evidence type="ECO:0000313" key="10">
    <source>
        <dbReference type="EMBL" id="KAF5365137.1"/>
    </source>
</evidence>
<dbReference type="GO" id="GO:0004523">
    <property type="term" value="F:RNA-DNA hybrid ribonuclease activity"/>
    <property type="evidence" value="ECO:0007669"/>
    <property type="project" value="UniProtKB-EC"/>
</dbReference>
<dbReference type="InterPro" id="IPR012337">
    <property type="entry name" value="RNaseH-like_sf"/>
</dbReference>
<evidence type="ECO:0000256" key="1">
    <source>
        <dbReference type="ARBA" id="ARBA00000077"/>
    </source>
</evidence>
<dbReference type="PROSITE" id="PS50879">
    <property type="entry name" value="RNASE_H_1"/>
    <property type="match status" value="1"/>
</dbReference>
<dbReference type="EMBL" id="JAACJN010000174">
    <property type="protein sequence ID" value="KAF5365137.1"/>
    <property type="molecule type" value="Genomic_DNA"/>
</dbReference>
<keyword evidence="7" id="KW-0378">Hydrolase</keyword>
<organism evidence="10 11">
    <name type="scientific">Collybiopsis confluens</name>
    <dbReference type="NCBI Taxonomy" id="2823264"/>
    <lineage>
        <taxon>Eukaryota</taxon>
        <taxon>Fungi</taxon>
        <taxon>Dikarya</taxon>
        <taxon>Basidiomycota</taxon>
        <taxon>Agaricomycotina</taxon>
        <taxon>Agaricomycetes</taxon>
        <taxon>Agaricomycetidae</taxon>
        <taxon>Agaricales</taxon>
        <taxon>Marasmiineae</taxon>
        <taxon>Omphalotaceae</taxon>
        <taxon>Collybiopsis</taxon>
    </lineage>
</organism>
<dbReference type="Pfam" id="PF00075">
    <property type="entry name" value="RNase_H"/>
    <property type="match status" value="1"/>
</dbReference>
<sequence length="734" mass="83279">MIIGGMTQYLAKVQGMPKETEGKLEKRIKRFLWDEKQHTRINYQTIQAPIDTGGKQLLDIVARNEAIMVTWLQSYLDQSESRATWAYVADALLAHHVPQKFANTEERLRINMFLQSWKTKKDALPEDLKKMISVAEKFGTRVEGLAFSREIMRQMPIWYHSEAKQTLGIKNKECNCLRKNHHVQTVGDTETVAKKSNSPRHTRRRNCRCAACSQAREHNGCLTPYRCFAKARDLLHTLPQKWNPLTRQPEDYETEEMPPPQEEGGIVFDPRITTTGTLDEAFRIFTEGTTVNTTASLDWDNEAELTQSTLFTDGSCINNGRENAAAGAGIYCPSDPNLNRAIRIPPGMAQTNQTGEIIGIKEAVELAGPQTDLIIMSDSKTSIDGVTKYRKKWEDQGFLGIANSYEFKATIASLRARKAPTTLKWVKGHSGNAGNERADELAKEGAEKTTADCVNMSIDPKLHVTGIKVKHLTQSMAYKAIRRAKMKKECYKKALDRRATKANIGRAKCVSEEINGEEPTDRSLWRSLRHKDFSRKFRFFIWMTAHEGYKVGTYWDNIPTFEHRANCTSCGVPETLDHILTECDCPGQKEIWKCAQELWSTKKSDWIQPTPGSILSTGLLRLKNMEGNYLQGDSRLYRIVVSESTHLIWKLRCERVINGKQDFSTNEIRARWRKAITTRLELDCILMSGKFRKKGVTKGAIRRTWKDVLQDADNLPDNWTGEAGVLVGIRAGLG</sequence>
<dbReference type="GO" id="GO:0043137">
    <property type="term" value="P:DNA replication, removal of RNA primer"/>
    <property type="evidence" value="ECO:0007669"/>
    <property type="project" value="TreeGrafter"/>
</dbReference>
<dbReference type="CDD" id="cd09280">
    <property type="entry name" value="RNase_HI_eukaryote_like"/>
    <property type="match status" value="1"/>
</dbReference>
<evidence type="ECO:0000256" key="5">
    <source>
        <dbReference type="ARBA" id="ARBA00022723"/>
    </source>
</evidence>
<dbReference type="Proteomes" id="UP000518752">
    <property type="component" value="Unassembled WGS sequence"/>
</dbReference>
<dbReference type="AlphaFoldDB" id="A0A8H5LPT5"/>
<evidence type="ECO:0000256" key="8">
    <source>
        <dbReference type="SAM" id="MobiDB-lite"/>
    </source>
</evidence>
<dbReference type="InterPro" id="IPR036397">
    <property type="entry name" value="RNaseH_sf"/>
</dbReference>
<comment type="catalytic activity">
    <reaction evidence="1">
        <text>Endonucleolytic cleavage to 5'-phosphomonoester.</text>
        <dbReference type="EC" id="3.1.26.4"/>
    </reaction>
</comment>
<protein>
    <recommendedName>
        <fullName evidence="3">ribonuclease H</fullName>
        <ecNumber evidence="3">3.1.26.4</ecNumber>
    </recommendedName>
</protein>
<evidence type="ECO:0000259" key="9">
    <source>
        <dbReference type="PROSITE" id="PS50879"/>
    </source>
</evidence>
<dbReference type="OrthoDB" id="2976650at2759"/>
<dbReference type="PANTHER" id="PTHR10642:SF26">
    <property type="entry name" value="RIBONUCLEASE H1"/>
    <property type="match status" value="1"/>
</dbReference>
<dbReference type="SUPFAM" id="SSF53098">
    <property type="entry name" value="Ribonuclease H-like"/>
    <property type="match status" value="1"/>
</dbReference>
<keyword evidence="6" id="KW-0255">Endonuclease</keyword>
<dbReference type="GO" id="GO:0003676">
    <property type="term" value="F:nucleic acid binding"/>
    <property type="evidence" value="ECO:0007669"/>
    <property type="project" value="InterPro"/>
</dbReference>
<evidence type="ECO:0000313" key="11">
    <source>
        <dbReference type="Proteomes" id="UP000518752"/>
    </source>
</evidence>
<dbReference type="PANTHER" id="PTHR10642">
    <property type="entry name" value="RIBONUCLEASE H1"/>
    <property type="match status" value="1"/>
</dbReference>
<evidence type="ECO:0000256" key="2">
    <source>
        <dbReference type="ARBA" id="ARBA00005300"/>
    </source>
</evidence>
<dbReference type="Gene3D" id="3.30.420.10">
    <property type="entry name" value="Ribonuclease H-like superfamily/Ribonuclease H"/>
    <property type="match status" value="1"/>
</dbReference>
<dbReference type="GO" id="GO:0046872">
    <property type="term" value="F:metal ion binding"/>
    <property type="evidence" value="ECO:0007669"/>
    <property type="project" value="UniProtKB-KW"/>
</dbReference>
<evidence type="ECO:0000256" key="4">
    <source>
        <dbReference type="ARBA" id="ARBA00022722"/>
    </source>
</evidence>
<comment type="similarity">
    <text evidence="2">Belongs to the RNase H family.</text>
</comment>
<evidence type="ECO:0000256" key="3">
    <source>
        <dbReference type="ARBA" id="ARBA00012180"/>
    </source>
</evidence>
<proteinExistence type="inferred from homology"/>
<feature type="domain" description="RNase H type-1" evidence="9">
    <location>
        <begin position="304"/>
        <end position="447"/>
    </location>
</feature>
<dbReference type="EC" id="3.1.26.4" evidence="3"/>
<accession>A0A8H5LPT5</accession>
<name>A0A8H5LPT5_9AGAR</name>
<comment type="caution">
    <text evidence="10">The sequence shown here is derived from an EMBL/GenBank/DDBJ whole genome shotgun (WGS) entry which is preliminary data.</text>
</comment>
<reference evidence="10 11" key="1">
    <citation type="journal article" date="2020" name="ISME J.">
        <title>Uncovering the hidden diversity of litter-decomposition mechanisms in mushroom-forming fungi.</title>
        <authorList>
            <person name="Floudas D."/>
            <person name="Bentzer J."/>
            <person name="Ahren D."/>
            <person name="Johansson T."/>
            <person name="Persson P."/>
            <person name="Tunlid A."/>
        </authorList>
    </citation>
    <scope>NUCLEOTIDE SEQUENCE [LARGE SCALE GENOMIC DNA]</scope>
    <source>
        <strain evidence="10 11">CBS 406.79</strain>
    </source>
</reference>
<evidence type="ECO:0000256" key="6">
    <source>
        <dbReference type="ARBA" id="ARBA00022759"/>
    </source>
</evidence>
<gene>
    <name evidence="10" type="ORF">D9757_012614</name>
</gene>